<dbReference type="AlphaFoldDB" id="A0A564Y949"/>
<dbReference type="InterPro" id="IPR027482">
    <property type="entry name" value="Sec1-like_dom2"/>
</dbReference>
<dbReference type="InterPro" id="IPR036045">
    <property type="entry name" value="Sec1-like_sf"/>
</dbReference>
<sequence>MSLKQSVAKKIMNEVILPLKKPKEWKVLVLDKLSTRMVSSCCKMHEIMNEGITLVEDASKRREILPLEAIYLITPTERSIQALMNDFQGPRYQYKGAHVFLTEACPDELFNRLCQSNCATFIKTLKEINIAFLPVESRVFSLDSPDSTQFYYNQSYPPHPGQMHHLEHIAEQIATLCATIGEYPPIRYRSQHDKNCEFAQLVQQKLDAYKADDPQMGEGPYKDRSQLIILDRGFDPISPVLHELTFQAMAYDLLAIENDVYRYINTSGPEEREKEVILDESDDLWRELRHQHIAVVSQQVTNKLKKFAEDKRMASGGDKTTMRDLSQMLKKMPQYQKELSMYSTHFHLAEDCMHNYQIYTNKLCKVEQDLAMGTDAEGERIKDHMRNTVPLLIDSNVSTYDKLRLILLYVIQRGGISEENLAKLIQHAQIPEPQAAVVRNLAALGVPVLQDAGSGPTIGRRKAPQPYLPANRRTRADEPKYQMSRWTPYLKDLIEDACEDRLDVRQYPFFGGGPVKASGLGAGGNAGFGGGLSRSGGAGGGGSMSARYGQWHREKSAQTRSGPRLIFFILGGISYSEMRCAYEVMAAYSQVVSSGGGAGKQWDILVGGTHLLTPETFISDLERLSYPPGSSGSNPGGQGGAGPQGQLAGGPVNV</sequence>
<dbReference type="Proteomes" id="UP000321570">
    <property type="component" value="Unassembled WGS sequence"/>
</dbReference>
<evidence type="ECO:0008006" key="7">
    <source>
        <dbReference type="Google" id="ProtNLM"/>
    </source>
</evidence>
<dbReference type="InterPro" id="IPR001619">
    <property type="entry name" value="Sec1-like"/>
</dbReference>
<evidence type="ECO:0000256" key="1">
    <source>
        <dbReference type="ARBA" id="ARBA00009884"/>
    </source>
</evidence>
<reference evidence="5 6" key="1">
    <citation type="submission" date="2019-07" db="EMBL/GenBank/DDBJ databases">
        <authorList>
            <person name="Jastrzebski P J."/>
            <person name="Paukszto L."/>
            <person name="Jastrzebski P J."/>
        </authorList>
    </citation>
    <scope>NUCLEOTIDE SEQUENCE [LARGE SCALE GENOMIC DNA]</scope>
    <source>
        <strain evidence="5 6">WMS-il1</strain>
    </source>
</reference>
<protein>
    <recommendedName>
        <fullName evidence="7">Syntaxin-binding protein 1</fullName>
    </recommendedName>
</protein>
<feature type="compositionally biased region" description="Low complexity" evidence="4">
    <location>
        <begin position="644"/>
        <end position="654"/>
    </location>
</feature>
<dbReference type="FunFam" id="3.40.50.2060:FF:000001">
    <property type="entry name" value="syntaxin-binding protein 1 isoform X2"/>
    <property type="match status" value="1"/>
</dbReference>
<dbReference type="Gene3D" id="3.90.830.10">
    <property type="entry name" value="Syntaxin Binding Protein 1, Chain A, domain 2"/>
    <property type="match status" value="1"/>
</dbReference>
<name>A0A564Y949_HYMDI</name>
<evidence type="ECO:0000313" key="5">
    <source>
        <dbReference type="EMBL" id="VUZ43716.1"/>
    </source>
</evidence>
<dbReference type="GO" id="GO:0015031">
    <property type="term" value="P:protein transport"/>
    <property type="evidence" value="ECO:0007669"/>
    <property type="project" value="UniProtKB-KW"/>
</dbReference>
<dbReference type="Gene3D" id="3.40.50.1910">
    <property type="match status" value="1"/>
</dbReference>
<feature type="region of interest" description="Disordered" evidence="4">
    <location>
        <begin position="622"/>
        <end position="654"/>
    </location>
</feature>
<accession>A0A564Y949</accession>
<feature type="compositionally biased region" description="Gly residues" evidence="4">
    <location>
        <begin position="634"/>
        <end position="643"/>
    </location>
</feature>
<keyword evidence="2" id="KW-0813">Transport</keyword>
<dbReference type="PANTHER" id="PTHR11679">
    <property type="entry name" value="VESICLE PROTEIN SORTING-ASSOCIATED"/>
    <property type="match status" value="1"/>
</dbReference>
<proteinExistence type="inferred from homology"/>
<dbReference type="InterPro" id="IPR043154">
    <property type="entry name" value="Sec-1-like_dom1"/>
</dbReference>
<evidence type="ECO:0000256" key="3">
    <source>
        <dbReference type="ARBA" id="ARBA00022927"/>
    </source>
</evidence>
<comment type="similarity">
    <text evidence="1">Belongs to the STXBP/unc-18/SEC1 family.</text>
</comment>
<dbReference type="GO" id="GO:0016192">
    <property type="term" value="P:vesicle-mediated transport"/>
    <property type="evidence" value="ECO:0007669"/>
    <property type="project" value="InterPro"/>
</dbReference>
<dbReference type="Pfam" id="PF00995">
    <property type="entry name" value="Sec1"/>
    <property type="match status" value="1"/>
</dbReference>
<gene>
    <name evidence="5" type="ORF">WMSIL1_LOCUS3765</name>
</gene>
<keyword evidence="6" id="KW-1185">Reference proteome</keyword>
<evidence type="ECO:0000313" key="6">
    <source>
        <dbReference type="Proteomes" id="UP000321570"/>
    </source>
</evidence>
<dbReference type="PIRSF" id="PIRSF005715">
    <property type="entry name" value="VPS45_Sec1"/>
    <property type="match status" value="1"/>
</dbReference>
<evidence type="ECO:0000256" key="2">
    <source>
        <dbReference type="ARBA" id="ARBA00022448"/>
    </source>
</evidence>
<dbReference type="Gene3D" id="3.40.50.2060">
    <property type="match status" value="1"/>
</dbReference>
<keyword evidence="3" id="KW-0653">Protein transport</keyword>
<dbReference type="FunFam" id="3.90.830.10:FF:000001">
    <property type="entry name" value="syntaxin-binding protein 1 isoform X2"/>
    <property type="match status" value="1"/>
</dbReference>
<dbReference type="InterPro" id="IPR043127">
    <property type="entry name" value="Sec-1-like_dom3a"/>
</dbReference>
<organism evidence="5 6">
    <name type="scientific">Hymenolepis diminuta</name>
    <name type="common">Rat tapeworm</name>
    <dbReference type="NCBI Taxonomy" id="6216"/>
    <lineage>
        <taxon>Eukaryota</taxon>
        <taxon>Metazoa</taxon>
        <taxon>Spiralia</taxon>
        <taxon>Lophotrochozoa</taxon>
        <taxon>Platyhelminthes</taxon>
        <taxon>Cestoda</taxon>
        <taxon>Eucestoda</taxon>
        <taxon>Cyclophyllidea</taxon>
        <taxon>Hymenolepididae</taxon>
        <taxon>Hymenolepis</taxon>
    </lineage>
</organism>
<dbReference type="EMBL" id="CABIJS010000111">
    <property type="protein sequence ID" value="VUZ43716.1"/>
    <property type="molecule type" value="Genomic_DNA"/>
</dbReference>
<evidence type="ECO:0000256" key="4">
    <source>
        <dbReference type="SAM" id="MobiDB-lite"/>
    </source>
</evidence>
<dbReference type="Gene3D" id="1.25.40.60">
    <property type="match status" value="1"/>
</dbReference>
<dbReference type="SUPFAM" id="SSF56815">
    <property type="entry name" value="Sec1/munc18-like (SM) proteins"/>
    <property type="match status" value="1"/>
</dbReference>